<proteinExistence type="predicted"/>
<gene>
    <name evidence="4" type="ORF">DVW87_04410</name>
</gene>
<sequence length="198" mass="21110">MRRAAVLVAFVALPAHAQDRPFTGPVVGIEGGYLEHHFSLEFEQRDAADTLVARQSRYYRSHGVGGGVFGGYDWAISDRGRLGLELGATAGGDTNTADLGSFGSLSLKPRFGASAAVRAGYVLAPSAMVYAAAGYGGNAYRVRDTARLGNSAELEWGSSFLVGAGAEFRLADRIGLRVDGRHVDNQTWRVFVGVPIRF</sequence>
<dbReference type="Gene3D" id="2.40.160.20">
    <property type="match status" value="1"/>
</dbReference>
<feature type="chain" id="PRO_5016680426" description="Outer membrane protein beta-barrel domain-containing protein" evidence="2">
    <location>
        <begin position="18"/>
        <end position="198"/>
    </location>
</feature>
<dbReference type="SUPFAM" id="SSF56925">
    <property type="entry name" value="OMPA-like"/>
    <property type="match status" value="1"/>
</dbReference>
<name>A0A369VZ53_9SPHN</name>
<dbReference type="Pfam" id="PF13505">
    <property type="entry name" value="OMP_b-brl"/>
    <property type="match status" value="1"/>
</dbReference>
<dbReference type="AlphaFoldDB" id="A0A369VZ53"/>
<feature type="signal peptide" evidence="2">
    <location>
        <begin position="1"/>
        <end position="17"/>
    </location>
</feature>
<reference evidence="4 5" key="1">
    <citation type="submission" date="2018-07" db="EMBL/GenBank/DDBJ databases">
        <title>a novel species of Sphingomonas isolated from the rhizosphere soil of Araceae plant.</title>
        <authorList>
            <person name="Zhiyong W."/>
            <person name="Qinglan Z."/>
            <person name="Zhiwei F."/>
            <person name="Ding X."/>
            <person name="Gejiao W."/>
            <person name="Shixue Z."/>
        </authorList>
    </citation>
    <scope>NUCLEOTIDE SEQUENCE [LARGE SCALE GENOMIC DNA]</scope>
    <source>
        <strain evidence="4 5">WZY 27</strain>
    </source>
</reference>
<keyword evidence="1 2" id="KW-0732">Signal</keyword>
<dbReference type="InterPro" id="IPR027385">
    <property type="entry name" value="Beta-barrel_OMP"/>
</dbReference>
<accession>A0A369VZ53</accession>
<evidence type="ECO:0000256" key="1">
    <source>
        <dbReference type="ARBA" id="ARBA00022729"/>
    </source>
</evidence>
<comment type="caution">
    <text evidence="4">The sequence shown here is derived from an EMBL/GenBank/DDBJ whole genome shotgun (WGS) entry which is preliminary data.</text>
</comment>
<evidence type="ECO:0000259" key="3">
    <source>
        <dbReference type="Pfam" id="PF13505"/>
    </source>
</evidence>
<organism evidence="4 5">
    <name type="scientific">Sphingomonas aracearum</name>
    <dbReference type="NCBI Taxonomy" id="2283317"/>
    <lineage>
        <taxon>Bacteria</taxon>
        <taxon>Pseudomonadati</taxon>
        <taxon>Pseudomonadota</taxon>
        <taxon>Alphaproteobacteria</taxon>
        <taxon>Sphingomonadales</taxon>
        <taxon>Sphingomonadaceae</taxon>
        <taxon>Sphingomonas</taxon>
    </lineage>
</organism>
<dbReference type="Proteomes" id="UP000253918">
    <property type="component" value="Unassembled WGS sequence"/>
</dbReference>
<keyword evidence="5" id="KW-1185">Reference proteome</keyword>
<evidence type="ECO:0000313" key="5">
    <source>
        <dbReference type="Proteomes" id="UP000253918"/>
    </source>
</evidence>
<feature type="domain" description="Outer membrane protein beta-barrel" evidence="3">
    <location>
        <begin position="5"/>
        <end position="184"/>
    </location>
</feature>
<dbReference type="InterPro" id="IPR011250">
    <property type="entry name" value="OMP/PagP_B-barrel"/>
</dbReference>
<dbReference type="RefSeq" id="WP_114686497.1">
    <property type="nucleotide sequence ID" value="NZ_QQNB01000001.1"/>
</dbReference>
<evidence type="ECO:0000313" key="4">
    <source>
        <dbReference type="EMBL" id="RDE06917.1"/>
    </source>
</evidence>
<dbReference type="EMBL" id="QQNB01000001">
    <property type="protein sequence ID" value="RDE06917.1"/>
    <property type="molecule type" value="Genomic_DNA"/>
</dbReference>
<evidence type="ECO:0000256" key="2">
    <source>
        <dbReference type="SAM" id="SignalP"/>
    </source>
</evidence>
<protein>
    <recommendedName>
        <fullName evidence="3">Outer membrane protein beta-barrel domain-containing protein</fullName>
    </recommendedName>
</protein>
<dbReference type="OrthoDB" id="7553954at2"/>